<dbReference type="InterPro" id="IPR001661">
    <property type="entry name" value="Glyco_hydro_37"/>
</dbReference>
<dbReference type="RefSeq" id="WP_250595886.1">
    <property type="nucleotide sequence ID" value="NZ_JAKRVY010000003.1"/>
</dbReference>
<dbReference type="GO" id="GO:0004555">
    <property type="term" value="F:alpha,alpha-trehalase activity"/>
    <property type="evidence" value="ECO:0007669"/>
    <property type="project" value="InterPro"/>
</dbReference>
<dbReference type="InterPro" id="IPR018232">
    <property type="entry name" value="Glyco_hydro_37_CS"/>
</dbReference>
<evidence type="ECO:0000313" key="4">
    <source>
        <dbReference type="Proteomes" id="UP001202674"/>
    </source>
</evidence>
<gene>
    <name evidence="3" type="primary">treF</name>
    <name evidence="3" type="ORF">AArcSt11_07220</name>
</gene>
<dbReference type="PROSITE" id="PS00927">
    <property type="entry name" value="TREHALASE_1"/>
    <property type="match status" value="1"/>
</dbReference>
<keyword evidence="2" id="KW-0326">Glycosidase</keyword>
<dbReference type="PANTHER" id="PTHR23403">
    <property type="entry name" value="TREHALASE"/>
    <property type="match status" value="1"/>
</dbReference>
<dbReference type="InterPro" id="IPR008928">
    <property type="entry name" value="6-hairpin_glycosidase_sf"/>
</dbReference>
<protein>
    <submittedName>
        <fullName evidence="3">Alpha,alpha-trehalase TreF</fullName>
    </submittedName>
</protein>
<comment type="caution">
    <text evidence="3">The sequence shown here is derived from an EMBL/GenBank/DDBJ whole genome shotgun (WGS) entry which is preliminary data.</text>
</comment>
<dbReference type="InterPro" id="IPR012341">
    <property type="entry name" value="6hp_glycosidase-like_sf"/>
</dbReference>
<name>A0AAE3K5J7_9EURY</name>
<dbReference type="SUPFAM" id="SSF48208">
    <property type="entry name" value="Six-hairpin glycosidases"/>
    <property type="match status" value="1"/>
</dbReference>
<dbReference type="EMBL" id="JAKRVY010000003">
    <property type="protein sequence ID" value="MCL9813445.1"/>
    <property type="molecule type" value="Genomic_DNA"/>
</dbReference>
<dbReference type="PRINTS" id="PR00744">
    <property type="entry name" value="GLHYDRLASE37"/>
</dbReference>
<dbReference type="AlphaFoldDB" id="A0AAE3K5J7"/>
<sequence>MTTSPPLRGPLFEAVQRSDIFADSKTFVDSVPRMDPDRIHERFQERRHDPAFDLRAFVEEHFEVPDGSEGAAYDPEPTPESMAAHIRGLWPRLVDHPDDERAIEYGSLIGTPEPYVTPGGRFRELYYWDSYFTAEGLAASDRLEDVENIVENFAWAVEEFGYVPNATREYQTSRTQPPLFAETVTILERERGIEAVEPYLDVLDAEYEFWMNGRDELDGAGTATRRVVDLGDAVLNRYWDESAGPRRESYDEDVELAERVPDRDRETLYRDIRAAAESGWDFSSRWYRDASMETIRTTELVPVDLNALLYGVERDLADWHAAVGNDAASEAYATAAQQRAAAIDQYCWDDEAGFYFDYSFVEDEQTTKWTLAATVPLYTGLASDEQAAAVADHLREQFLRRGGLLTTLTESGEQWDAPNGWAPLHWFAVLGLERAGHDELAREIATRWVDHARTVYERTGRMVEKYDVTADGRLGGGGEYELQDGFGWTNGVTIAFQERYGLFEQH</sequence>
<evidence type="ECO:0000256" key="1">
    <source>
        <dbReference type="ARBA" id="ARBA00022801"/>
    </source>
</evidence>
<keyword evidence="1" id="KW-0378">Hydrolase</keyword>
<reference evidence="3 4" key="1">
    <citation type="journal article" date="2022" name="Syst. Appl. Microbiol.">
        <title>Natronocalculus amylovorans gen. nov., sp. nov., and Natranaeroarchaeum aerophilus sp. nov., dominant culturable amylolytic natronoarchaea from hypersaline soda lakes in southwestern Siberia.</title>
        <authorList>
            <person name="Sorokin D.Y."/>
            <person name="Elcheninov A.G."/>
            <person name="Khizhniak T.V."/>
            <person name="Koenen M."/>
            <person name="Bale N.J."/>
            <person name="Damste J.S.S."/>
            <person name="Kublanov I.V."/>
        </authorList>
    </citation>
    <scope>NUCLEOTIDE SEQUENCE [LARGE SCALE GENOMIC DNA]</scope>
    <source>
        <strain evidence="3 4">AArc-St1-1</strain>
    </source>
</reference>
<evidence type="ECO:0000256" key="2">
    <source>
        <dbReference type="ARBA" id="ARBA00023295"/>
    </source>
</evidence>
<organism evidence="3 4">
    <name type="scientific">Natranaeroarchaeum aerophilus</name>
    <dbReference type="NCBI Taxonomy" id="2917711"/>
    <lineage>
        <taxon>Archaea</taxon>
        <taxon>Methanobacteriati</taxon>
        <taxon>Methanobacteriota</taxon>
        <taxon>Stenosarchaea group</taxon>
        <taxon>Halobacteria</taxon>
        <taxon>Halobacteriales</taxon>
        <taxon>Natronoarchaeaceae</taxon>
        <taxon>Natranaeroarchaeum</taxon>
    </lineage>
</organism>
<dbReference type="Pfam" id="PF01204">
    <property type="entry name" value="Trehalase"/>
    <property type="match status" value="1"/>
</dbReference>
<proteinExistence type="predicted"/>
<dbReference type="PANTHER" id="PTHR23403:SF1">
    <property type="entry name" value="TREHALASE"/>
    <property type="match status" value="1"/>
</dbReference>
<dbReference type="GO" id="GO:0005993">
    <property type="term" value="P:trehalose catabolic process"/>
    <property type="evidence" value="ECO:0007669"/>
    <property type="project" value="TreeGrafter"/>
</dbReference>
<accession>A0AAE3K5J7</accession>
<evidence type="ECO:0000313" key="3">
    <source>
        <dbReference type="EMBL" id="MCL9813445.1"/>
    </source>
</evidence>
<dbReference type="NCBIfam" id="NF009773">
    <property type="entry name" value="PRK13270.1"/>
    <property type="match status" value="1"/>
</dbReference>
<keyword evidence="4" id="KW-1185">Reference proteome</keyword>
<dbReference type="PROSITE" id="PS00928">
    <property type="entry name" value="TREHALASE_2"/>
    <property type="match status" value="1"/>
</dbReference>
<dbReference type="Proteomes" id="UP001202674">
    <property type="component" value="Unassembled WGS sequence"/>
</dbReference>
<dbReference type="Gene3D" id="1.50.10.10">
    <property type="match status" value="1"/>
</dbReference>